<evidence type="ECO:0000259" key="9">
    <source>
        <dbReference type="PROSITE" id="PS50109"/>
    </source>
</evidence>
<dbReference type="SUPFAM" id="SSF55874">
    <property type="entry name" value="ATPase domain of HSP90 chaperone/DNA topoisomerase II/histidine kinase"/>
    <property type="match status" value="1"/>
</dbReference>
<evidence type="ECO:0000256" key="2">
    <source>
        <dbReference type="ARBA" id="ARBA00012438"/>
    </source>
</evidence>
<dbReference type="FunFam" id="3.30.565.10:FF:000006">
    <property type="entry name" value="Sensor histidine kinase WalK"/>
    <property type="match status" value="1"/>
</dbReference>
<reference evidence="10 11" key="1">
    <citation type="submission" date="2021-05" db="EMBL/GenBank/DDBJ databases">
        <title>A Polyphasic approach of four new species of the genus Ohtaekwangia: Ohtaekwangia histidinii sp. nov., Ohtaekwangia cretensis sp. nov., Ohtaekwangia indiensis sp. nov., Ohtaekwangia reichenbachii sp. nov. from diverse environment.</title>
        <authorList>
            <person name="Octaviana S."/>
        </authorList>
    </citation>
    <scope>NUCLEOTIDE SEQUENCE [LARGE SCALE GENOMIC DNA]</scope>
    <source>
        <strain evidence="10 11">PWU4</strain>
    </source>
</reference>
<dbReference type="SUPFAM" id="SSF48452">
    <property type="entry name" value="TPR-like"/>
    <property type="match status" value="2"/>
</dbReference>
<dbReference type="CDD" id="cd00075">
    <property type="entry name" value="HATPase"/>
    <property type="match status" value="1"/>
</dbReference>
<feature type="repeat" description="TPR" evidence="7">
    <location>
        <begin position="87"/>
        <end position="120"/>
    </location>
</feature>
<dbReference type="CDD" id="cd00082">
    <property type="entry name" value="HisKA"/>
    <property type="match status" value="1"/>
</dbReference>
<feature type="domain" description="Histidine kinase" evidence="9">
    <location>
        <begin position="478"/>
        <end position="693"/>
    </location>
</feature>
<accession>A0AAP2DMM0</accession>
<dbReference type="InterPro" id="IPR036890">
    <property type="entry name" value="HATPase_C_sf"/>
</dbReference>
<dbReference type="PROSITE" id="PS50005">
    <property type="entry name" value="TPR"/>
    <property type="match status" value="2"/>
</dbReference>
<dbReference type="SMART" id="SM00028">
    <property type="entry name" value="TPR"/>
    <property type="match status" value="5"/>
</dbReference>
<comment type="caution">
    <text evidence="10">The sequence shown here is derived from an EMBL/GenBank/DDBJ whole genome shotgun (WGS) entry which is preliminary data.</text>
</comment>
<dbReference type="SMART" id="SM00387">
    <property type="entry name" value="HATPase_c"/>
    <property type="match status" value="1"/>
</dbReference>
<dbReference type="Gene3D" id="3.30.565.10">
    <property type="entry name" value="Histidine kinase-like ATPase, C-terminal domain"/>
    <property type="match status" value="1"/>
</dbReference>
<evidence type="ECO:0000313" key="10">
    <source>
        <dbReference type="EMBL" id="MBT1697907.1"/>
    </source>
</evidence>
<dbReference type="PANTHER" id="PTHR43711">
    <property type="entry name" value="TWO-COMPONENT HISTIDINE KINASE"/>
    <property type="match status" value="1"/>
</dbReference>
<dbReference type="PRINTS" id="PR00344">
    <property type="entry name" value="BCTRLSENSOR"/>
</dbReference>
<organism evidence="10 11">
    <name type="scientific">Chryseosolibacter histidini</name>
    <dbReference type="NCBI Taxonomy" id="2782349"/>
    <lineage>
        <taxon>Bacteria</taxon>
        <taxon>Pseudomonadati</taxon>
        <taxon>Bacteroidota</taxon>
        <taxon>Cytophagia</taxon>
        <taxon>Cytophagales</taxon>
        <taxon>Chryseotaleaceae</taxon>
        <taxon>Chryseosolibacter</taxon>
    </lineage>
</organism>
<evidence type="ECO:0000256" key="8">
    <source>
        <dbReference type="SAM" id="Coils"/>
    </source>
</evidence>
<dbReference type="SMART" id="SM00388">
    <property type="entry name" value="HisKA"/>
    <property type="match status" value="1"/>
</dbReference>
<dbReference type="PANTHER" id="PTHR43711:SF31">
    <property type="entry name" value="HISTIDINE KINASE"/>
    <property type="match status" value="1"/>
</dbReference>
<evidence type="ECO:0000313" key="11">
    <source>
        <dbReference type="Proteomes" id="UP001319200"/>
    </source>
</evidence>
<dbReference type="Pfam" id="PF13424">
    <property type="entry name" value="TPR_12"/>
    <property type="match status" value="1"/>
</dbReference>
<keyword evidence="6" id="KW-0902">Two-component regulatory system</keyword>
<evidence type="ECO:0000256" key="3">
    <source>
        <dbReference type="ARBA" id="ARBA00022553"/>
    </source>
</evidence>
<dbReference type="PROSITE" id="PS50109">
    <property type="entry name" value="HIS_KIN"/>
    <property type="match status" value="1"/>
</dbReference>
<dbReference type="InterPro" id="IPR003661">
    <property type="entry name" value="HisK_dim/P_dom"/>
</dbReference>
<keyword evidence="5" id="KW-0418">Kinase</keyword>
<dbReference type="RefSeq" id="WP_254163781.1">
    <property type="nucleotide sequence ID" value="NZ_JAHESF010000012.1"/>
</dbReference>
<feature type="repeat" description="TPR" evidence="7">
    <location>
        <begin position="167"/>
        <end position="200"/>
    </location>
</feature>
<sequence>MLGGKPNVRQTCIIVSLWLLPLVSFAQNLHLIDSLRHRLRGKTGTERFNLLNDLAWEHRFANPDSTIFYSNRAYALGEDLNLSKGLAKSLNFMGLAYNYKGERIKAFEYYSRALDLSILQQDSLQIAHSNNNIGRLFYEQGLLSRSYDYFVKARLLFTALNDSSGLAYVYQSIGNLYQSQRDYAKAEDSFLKAYQIRLSLGNPRDIMSAMVYLGRNYLESNQPEKSVSFFKLADSTGHVINDEINLAEIKTFLAKSYMITGMLNEAEAMCKEGLKVIQAKNNTRMLPNAYGTMGQVLLKRNDLNGAKKYFSMSLDIATRTKDLNAKMDASYFLWQISDKQHNRSESLVHQNLYLLLKDSVKDLDLTRQVERMQFEIEIARKEQENELLKARQARNDAIIQQQKLQNITLAVIVVGVSLLGVLQWLNGKKRRAINEKLLQQNVEIQQQREEIIRQNEKLSKRNHQLSELNHEKDTLMSIVAHDLKSPLNRIDGIIYLLETDGQLSKEHLEYVAMVKAATRSGLGLITDLLDVHMLEENVEPNYSSFDISKFLLERTEAFAPEAEAKKIHLNITRVENEEVHIDKDYLDRIFDNLLSNAIKFSPKSSTIDISADRTDHEFWIRIKDKGPGFTSQDKEQLFQKFKKLSARPTAGESSNGLGLAIVKTLVDRLKGKIELHSDHKNGSEFVVRFPQEKQQV</sequence>
<evidence type="ECO:0000256" key="1">
    <source>
        <dbReference type="ARBA" id="ARBA00000085"/>
    </source>
</evidence>
<evidence type="ECO:0000256" key="6">
    <source>
        <dbReference type="ARBA" id="ARBA00023012"/>
    </source>
</evidence>
<dbReference type="InterPro" id="IPR005467">
    <property type="entry name" value="His_kinase_dom"/>
</dbReference>
<keyword evidence="11" id="KW-1185">Reference proteome</keyword>
<dbReference type="Proteomes" id="UP001319200">
    <property type="component" value="Unassembled WGS sequence"/>
</dbReference>
<dbReference type="Gene3D" id="1.25.40.10">
    <property type="entry name" value="Tetratricopeptide repeat domain"/>
    <property type="match status" value="2"/>
</dbReference>
<feature type="coiled-coil region" evidence="8">
    <location>
        <begin position="371"/>
        <end position="400"/>
    </location>
</feature>
<dbReference type="InterPro" id="IPR003594">
    <property type="entry name" value="HATPase_dom"/>
</dbReference>
<comment type="catalytic activity">
    <reaction evidence="1">
        <text>ATP + protein L-histidine = ADP + protein N-phospho-L-histidine.</text>
        <dbReference type="EC" id="2.7.13.3"/>
    </reaction>
</comment>
<evidence type="ECO:0000256" key="4">
    <source>
        <dbReference type="ARBA" id="ARBA00022679"/>
    </source>
</evidence>
<protein>
    <recommendedName>
        <fullName evidence="2">histidine kinase</fullName>
        <ecNumber evidence="2">2.7.13.3</ecNumber>
    </recommendedName>
</protein>
<keyword evidence="8" id="KW-0175">Coiled coil</keyword>
<dbReference type="Pfam" id="PF00512">
    <property type="entry name" value="HisKA"/>
    <property type="match status" value="1"/>
</dbReference>
<feature type="coiled-coil region" evidence="8">
    <location>
        <begin position="430"/>
        <end position="468"/>
    </location>
</feature>
<dbReference type="Pfam" id="PF02518">
    <property type="entry name" value="HATPase_c"/>
    <property type="match status" value="1"/>
</dbReference>
<dbReference type="InterPro" id="IPR004358">
    <property type="entry name" value="Sig_transdc_His_kin-like_C"/>
</dbReference>
<dbReference type="InterPro" id="IPR011990">
    <property type="entry name" value="TPR-like_helical_dom_sf"/>
</dbReference>
<dbReference type="AlphaFoldDB" id="A0AAP2DMM0"/>
<gene>
    <name evidence="10" type="ORF">KK083_13525</name>
</gene>
<proteinExistence type="predicted"/>
<keyword evidence="3" id="KW-0597">Phosphoprotein</keyword>
<keyword evidence="7" id="KW-0802">TPR repeat</keyword>
<dbReference type="Gene3D" id="1.10.287.130">
    <property type="match status" value="1"/>
</dbReference>
<dbReference type="EMBL" id="JAHESF010000012">
    <property type="protein sequence ID" value="MBT1697907.1"/>
    <property type="molecule type" value="Genomic_DNA"/>
</dbReference>
<dbReference type="SUPFAM" id="SSF47384">
    <property type="entry name" value="Homodimeric domain of signal transducing histidine kinase"/>
    <property type="match status" value="1"/>
</dbReference>
<dbReference type="GO" id="GO:0000155">
    <property type="term" value="F:phosphorelay sensor kinase activity"/>
    <property type="evidence" value="ECO:0007669"/>
    <property type="project" value="InterPro"/>
</dbReference>
<dbReference type="InterPro" id="IPR050736">
    <property type="entry name" value="Sensor_HK_Regulatory"/>
</dbReference>
<evidence type="ECO:0000256" key="7">
    <source>
        <dbReference type="PROSITE-ProRule" id="PRU00339"/>
    </source>
</evidence>
<keyword evidence="4" id="KW-0808">Transferase</keyword>
<dbReference type="InterPro" id="IPR036097">
    <property type="entry name" value="HisK_dim/P_sf"/>
</dbReference>
<evidence type="ECO:0000256" key="5">
    <source>
        <dbReference type="ARBA" id="ARBA00022777"/>
    </source>
</evidence>
<name>A0AAP2DMM0_9BACT</name>
<dbReference type="EC" id="2.7.13.3" evidence="2"/>
<dbReference type="InterPro" id="IPR019734">
    <property type="entry name" value="TPR_rpt"/>
</dbReference>